<evidence type="ECO:0000313" key="2">
    <source>
        <dbReference type="Proteomes" id="UP001596392"/>
    </source>
</evidence>
<keyword evidence="2" id="KW-1185">Reference proteome</keyword>
<proteinExistence type="predicted"/>
<accession>A0ABW2GS33</accession>
<name>A0ABW2GS33_9ACTN</name>
<dbReference type="RefSeq" id="WP_376805259.1">
    <property type="nucleotide sequence ID" value="NZ_JBHTAC010000003.1"/>
</dbReference>
<reference evidence="2" key="1">
    <citation type="journal article" date="2019" name="Int. J. Syst. Evol. Microbiol.">
        <title>The Global Catalogue of Microorganisms (GCM) 10K type strain sequencing project: providing services to taxonomists for standard genome sequencing and annotation.</title>
        <authorList>
            <consortium name="The Broad Institute Genomics Platform"/>
            <consortium name="The Broad Institute Genome Sequencing Center for Infectious Disease"/>
            <person name="Wu L."/>
            <person name="Ma J."/>
        </authorList>
    </citation>
    <scope>NUCLEOTIDE SEQUENCE [LARGE SCALE GENOMIC DNA]</scope>
    <source>
        <strain evidence="2">CGMCC 1.9106</strain>
    </source>
</reference>
<organism evidence="1 2">
    <name type="scientific">Catellatospora aurea</name>
    <dbReference type="NCBI Taxonomy" id="1337874"/>
    <lineage>
        <taxon>Bacteria</taxon>
        <taxon>Bacillati</taxon>
        <taxon>Actinomycetota</taxon>
        <taxon>Actinomycetes</taxon>
        <taxon>Micromonosporales</taxon>
        <taxon>Micromonosporaceae</taxon>
        <taxon>Catellatospora</taxon>
    </lineage>
</organism>
<dbReference type="EMBL" id="JBHTAC010000003">
    <property type="protein sequence ID" value="MFC7241823.1"/>
    <property type="molecule type" value="Genomic_DNA"/>
</dbReference>
<gene>
    <name evidence="1" type="ORF">ACFQO7_04945</name>
</gene>
<comment type="caution">
    <text evidence="1">The sequence shown here is derived from an EMBL/GenBank/DDBJ whole genome shotgun (WGS) entry which is preliminary data.</text>
</comment>
<dbReference type="Proteomes" id="UP001596392">
    <property type="component" value="Unassembled WGS sequence"/>
</dbReference>
<sequence>MSVERILDDVVTAAFSPSGSRLLLMPHPSFGASVRVVSWPDLTLLHELTTAVLGEDEGFDLYGCFLSESRVALSVFEAPPLVCTAELRPEGRIVLPPEYEAATPVTMFGFPENTLGIDLLLADGTWASTVWRVP</sequence>
<evidence type="ECO:0000313" key="1">
    <source>
        <dbReference type="EMBL" id="MFC7241823.1"/>
    </source>
</evidence>
<protein>
    <submittedName>
        <fullName evidence="1">Uncharacterized protein</fullName>
    </submittedName>
</protein>